<organism evidence="14 15">
    <name type="scientific">Gulosibacter chungangensis</name>
    <dbReference type="NCBI Taxonomy" id="979746"/>
    <lineage>
        <taxon>Bacteria</taxon>
        <taxon>Bacillati</taxon>
        <taxon>Actinomycetota</taxon>
        <taxon>Actinomycetes</taxon>
        <taxon>Micrococcales</taxon>
        <taxon>Microbacteriaceae</taxon>
        <taxon>Gulosibacter</taxon>
    </lineage>
</organism>
<dbReference type="Gene3D" id="1.20.1560.10">
    <property type="entry name" value="ABC transporter type 1, transmembrane domain"/>
    <property type="match status" value="1"/>
</dbReference>
<dbReference type="InterPro" id="IPR027417">
    <property type="entry name" value="P-loop_NTPase"/>
</dbReference>
<feature type="transmembrane region" description="Helical" evidence="11">
    <location>
        <begin position="242"/>
        <end position="262"/>
    </location>
</feature>
<dbReference type="InterPro" id="IPR003439">
    <property type="entry name" value="ABC_transporter-like_ATP-bd"/>
</dbReference>
<dbReference type="InterPro" id="IPR003593">
    <property type="entry name" value="AAA+_ATPase"/>
</dbReference>
<dbReference type="AlphaFoldDB" id="A0A7J5BG51"/>
<feature type="transmembrane region" description="Helical" evidence="11">
    <location>
        <begin position="124"/>
        <end position="147"/>
    </location>
</feature>
<dbReference type="InterPro" id="IPR036640">
    <property type="entry name" value="ABC1_TM_sf"/>
</dbReference>
<keyword evidence="3" id="KW-1003">Cell membrane</keyword>
<keyword evidence="5 11" id="KW-0812">Transmembrane</keyword>
<evidence type="ECO:0000259" key="13">
    <source>
        <dbReference type="PROSITE" id="PS50929"/>
    </source>
</evidence>
<dbReference type="GO" id="GO:0005524">
    <property type="term" value="F:ATP binding"/>
    <property type="evidence" value="ECO:0007669"/>
    <property type="project" value="UniProtKB-KW"/>
</dbReference>
<dbReference type="InterPro" id="IPR039421">
    <property type="entry name" value="Type_1_exporter"/>
</dbReference>
<dbReference type="PANTHER" id="PTHR24221">
    <property type="entry name" value="ATP-BINDING CASSETTE SUB-FAMILY B"/>
    <property type="match status" value="1"/>
</dbReference>
<keyword evidence="2" id="KW-0813">Transport</keyword>
<dbReference type="OrthoDB" id="9806127at2"/>
<dbReference type="PROSITE" id="PS50929">
    <property type="entry name" value="ABC_TM1F"/>
    <property type="match status" value="1"/>
</dbReference>
<evidence type="ECO:0000256" key="10">
    <source>
        <dbReference type="ARBA" id="ARBA00023455"/>
    </source>
</evidence>
<keyword evidence="15" id="KW-1185">Reference proteome</keyword>
<keyword evidence="8 11" id="KW-1133">Transmembrane helix</keyword>
<evidence type="ECO:0000313" key="14">
    <source>
        <dbReference type="EMBL" id="KAB1645263.1"/>
    </source>
</evidence>
<feature type="transmembrane region" description="Helical" evidence="11">
    <location>
        <begin position="153"/>
        <end position="173"/>
    </location>
</feature>
<evidence type="ECO:0000256" key="5">
    <source>
        <dbReference type="ARBA" id="ARBA00022692"/>
    </source>
</evidence>
<sequence length="621" mass="65743">MIRTMLQLLGRGRGRLITSHLIFSVIGLLFRAAGIVLLVPLVAALFSEDPASAWPWLGMLALATVIGWFVDAAVARRAYDLGFGLLDTGQRTVAERISSIRLGWFNAENTSTTRQAVAATGPDLVGVIIYLVTPLIGAVLLPVFIGIGLLPIAWQLGIVALIGVPLLLGAYFLSGKFSRNADRAAEVANVSLTERIIQFARTQQALRAARRVEHERSLTGAALDAQHGATMRLLLLQIPGQIIFGIVSQLMLILLAGMTVVLAVRGELTVPQAIALIVVIVRYLESFTMLAQLSPGVEATTGTLRRIREVLDAPMVSVGTETLSPAAAGSAPRIEFQGVRFAYSTAASSGQGHSAQESNARAAASAASSDSTVESARVLDNFNLTLEPGTTTAIVGPSGSGKSTILALLAGLHEPTAGRIYIDDVDLATLTPEARRELVSVVFQQPYLFDGSVRENILVGSPEAAADAVAGAATLARVDTLAARLPDGMDARVGEAGSSLSGGERQRVSIARALLKPAPVLLVDEATSALDTENEVAVSAALTDDPISRTRVIVAHRLSSIRNADRVVFIDRGQIIEDGTIEELFAAEGRFASFWNQQHAASAWQLAKSAHSNDRYSSDSQ</sequence>
<evidence type="ECO:0000256" key="1">
    <source>
        <dbReference type="ARBA" id="ARBA00004429"/>
    </source>
</evidence>
<protein>
    <submittedName>
        <fullName evidence="14">ABC transporter ATP-binding protein</fullName>
    </submittedName>
</protein>
<dbReference type="GO" id="GO:0016887">
    <property type="term" value="F:ATP hydrolysis activity"/>
    <property type="evidence" value="ECO:0007669"/>
    <property type="project" value="InterPro"/>
</dbReference>
<keyword evidence="9 11" id="KW-0472">Membrane</keyword>
<feature type="domain" description="ABC transporter" evidence="12">
    <location>
        <begin position="355"/>
        <end position="597"/>
    </location>
</feature>
<evidence type="ECO:0000256" key="9">
    <source>
        <dbReference type="ARBA" id="ARBA00023136"/>
    </source>
</evidence>
<evidence type="ECO:0000256" key="2">
    <source>
        <dbReference type="ARBA" id="ARBA00022448"/>
    </source>
</evidence>
<accession>A0A7J5BG51</accession>
<dbReference type="GO" id="GO:0140359">
    <property type="term" value="F:ABC-type transporter activity"/>
    <property type="evidence" value="ECO:0007669"/>
    <property type="project" value="InterPro"/>
</dbReference>
<evidence type="ECO:0000256" key="8">
    <source>
        <dbReference type="ARBA" id="ARBA00022989"/>
    </source>
</evidence>
<feature type="transmembrane region" description="Helical" evidence="11">
    <location>
        <begin position="53"/>
        <end position="74"/>
    </location>
</feature>
<dbReference type="SUPFAM" id="SSF90123">
    <property type="entry name" value="ABC transporter transmembrane region"/>
    <property type="match status" value="1"/>
</dbReference>
<keyword evidence="6" id="KW-0547">Nucleotide-binding</keyword>
<dbReference type="Gene3D" id="3.40.50.300">
    <property type="entry name" value="P-loop containing nucleotide triphosphate hydrolases"/>
    <property type="match status" value="1"/>
</dbReference>
<gene>
    <name evidence="14" type="ORF">F8O05_03220</name>
</gene>
<dbReference type="GO" id="GO:0005886">
    <property type="term" value="C:plasma membrane"/>
    <property type="evidence" value="ECO:0007669"/>
    <property type="project" value="UniProtKB-SubCell"/>
</dbReference>
<comment type="caution">
    <text evidence="14">The sequence shown here is derived from an EMBL/GenBank/DDBJ whole genome shotgun (WGS) entry which is preliminary data.</text>
</comment>
<name>A0A7J5BG51_9MICO</name>
<proteinExistence type="inferred from homology"/>
<dbReference type="PROSITE" id="PS50893">
    <property type="entry name" value="ABC_TRANSPORTER_2"/>
    <property type="match status" value="1"/>
</dbReference>
<evidence type="ECO:0000256" key="11">
    <source>
        <dbReference type="SAM" id="Phobius"/>
    </source>
</evidence>
<comment type="subcellular location">
    <subcellularLocation>
        <location evidence="1">Cell inner membrane</location>
        <topology evidence="1">Multi-pass membrane protein</topology>
    </subcellularLocation>
</comment>
<dbReference type="EMBL" id="WBKB01000001">
    <property type="protein sequence ID" value="KAB1645263.1"/>
    <property type="molecule type" value="Genomic_DNA"/>
</dbReference>
<feature type="transmembrane region" description="Helical" evidence="11">
    <location>
        <begin position="21"/>
        <end position="47"/>
    </location>
</feature>
<dbReference type="InterPro" id="IPR011527">
    <property type="entry name" value="ABC1_TM_dom"/>
</dbReference>
<dbReference type="Pfam" id="PF00005">
    <property type="entry name" value="ABC_tran"/>
    <property type="match status" value="1"/>
</dbReference>
<dbReference type="RefSeq" id="WP_158051271.1">
    <property type="nucleotide sequence ID" value="NZ_WBKB01000001.1"/>
</dbReference>
<keyword evidence="7 14" id="KW-0067">ATP-binding</keyword>
<comment type="similarity">
    <text evidence="10">Belongs to the ABC transporter superfamily. Siderophore-Fe(3+) uptake transporter (SIUT) (TC 3.A.1.21) family.</text>
</comment>
<dbReference type="FunFam" id="3.40.50.300:FF:000221">
    <property type="entry name" value="Multidrug ABC transporter ATP-binding protein"/>
    <property type="match status" value="1"/>
</dbReference>
<reference evidence="14 15" key="1">
    <citation type="submission" date="2019-09" db="EMBL/GenBank/DDBJ databases">
        <title>Phylogeny of genus Pseudoclavibacter and closely related genus.</title>
        <authorList>
            <person name="Li Y."/>
        </authorList>
    </citation>
    <scope>NUCLEOTIDE SEQUENCE [LARGE SCALE GENOMIC DNA]</scope>
    <source>
        <strain evidence="14 15">KCTC 13959</strain>
    </source>
</reference>
<keyword evidence="4" id="KW-0997">Cell inner membrane</keyword>
<evidence type="ECO:0000256" key="6">
    <source>
        <dbReference type="ARBA" id="ARBA00022741"/>
    </source>
</evidence>
<feature type="domain" description="ABC transmembrane type-1" evidence="13">
    <location>
        <begin position="21"/>
        <end position="299"/>
    </location>
</feature>
<dbReference type="SUPFAM" id="SSF52540">
    <property type="entry name" value="P-loop containing nucleoside triphosphate hydrolases"/>
    <property type="match status" value="1"/>
</dbReference>
<evidence type="ECO:0000313" key="15">
    <source>
        <dbReference type="Proteomes" id="UP000433493"/>
    </source>
</evidence>
<evidence type="ECO:0000256" key="7">
    <source>
        <dbReference type="ARBA" id="ARBA00022840"/>
    </source>
</evidence>
<dbReference type="PROSITE" id="PS00211">
    <property type="entry name" value="ABC_TRANSPORTER_1"/>
    <property type="match status" value="1"/>
</dbReference>
<dbReference type="PANTHER" id="PTHR24221:SF654">
    <property type="entry name" value="ATP-BINDING CASSETTE SUB-FAMILY B MEMBER 6"/>
    <property type="match status" value="1"/>
</dbReference>
<dbReference type="Proteomes" id="UP000433493">
    <property type="component" value="Unassembled WGS sequence"/>
</dbReference>
<dbReference type="InterPro" id="IPR017871">
    <property type="entry name" value="ABC_transporter-like_CS"/>
</dbReference>
<dbReference type="SMART" id="SM00382">
    <property type="entry name" value="AAA"/>
    <property type="match status" value="1"/>
</dbReference>
<evidence type="ECO:0000256" key="4">
    <source>
        <dbReference type="ARBA" id="ARBA00022519"/>
    </source>
</evidence>
<evidence type="ECO:0000259" key="12">
    <source>
        <dbReference type="PROSITE" id="PS50893"/>
    </source>
</evidence>
<evidence type="ECO:0000256" key="3">
    <source>
        <dbReference type="ARBA" id="ARBA00022475"/>
    </source>
</evidence>